<dbReference type="PANTHER" id="PTHR44757">
    <property type="entry name" value="DIGUANYLATE CYCLASE DGCP"/>
    <property type="match status" value="1"/>
</dbReference>
<keyword evidence="1" id="KW-0472">Membrane</keyword>
<feature type="domain" description="EAL" evidence="4">
    <location>
        <begin position="627"/>
        <end position="881"/>
    </location>
</feature>
<dbReference type="Gene3D" id="3.30.70.270">
    <property type="match status" value="1"/>
</dbReference>
<feature type="domain" description="PAC" evidence="3">
    <location>
        <begin position="405"/>
        <end position="457"/>
    </location>
</feature>
<keyword evidence="1" id="KW-1133">Transmembrane helix</keyword>
<dbReference type="InterPro" id="IPR029787">
    <property type="entry name" value="Nucleotide_cyclase"/>
</dbReference>
<dbReference type="CDD" id="cd00130">
    <property type="entry name" value="PAS"/>
    <property type="match status" value="1"/>
</dbReference>
<dbReference type="InterPro" id="IPR000160">
    <property type="entry name" value="GGDEF_dom"/>
</dbReference>
<keyword evidence="1" id="KW-0812">Transmembrane</keyword>
<dbReference type="Pfam" id="PF08447">
    <property type="entry name" value="PAS_3"/>
    <property type="match status" value="1"/>
</dbReference>
<gene>
    <name evidence="6" type="ORF">CWI70_04725</name>
</gene>
<dbReference type="AlphaFoldDB" id="A0A432Y534"/>
<dbReference type="Pfam" id="PF13426">
    <property type="entry name" value="PAS_9"/>
    <property type="match status" value="1"/>
</dbReference>
<dbReference type="PROSITE" id="PS50887">
    <property type="entry name" value="GGDEF"/>
    <property type="match status" value="1"/>
</dbReference>
<dbReference type="InterPro" id="IPR000700">
    <property type="entry name" value="PAS-assoc_C"/>
</dbReference>
<organism evidence="6 7">
    <name type="scientific">Pseudidiomarina homiensis</name>
    <dbReference type="NCBI Taxonomy" id="364198"/>
    <lineage>
        <taxon>Bacteria</taxon>
        <taxon>Pseudomonadati</taxon>
        <taxon>Pseudomonadota</taxon>
        <taxon>Gammaproteobacteria</taxon>
        <taxon>Alteromonadales</taxon>
        <taxon>Idiomarinaceae</taxon>
        <taxon>Pseudidiomarina</taxon>
    </lineage>
</organism>
<sequence>MRFDTQLRKWWSACTQNKIVLGRIAVAFLLLLTSAFSLTSLTPSAYAQVGSGNDWRVELITLRVANKPISADTLDERNLAQLYNATQLHVPRLQEPLTIEFGAPYAPSAQKLQYRYKLDGFDANWIYTDADYRRATYTNLDFGNYTFRVEASPNGSYWFGTRTIELDVAAPLWLSPWAIALYAALLIGILVGVGAIISTRRQAIHLLRDSEERLKLSLWGSGDQLWDWHIDTDELHRHNTWRQLKNFPEDGIRFGDDTGKSNIHPADLAKVRWTLRNYLEGKTDHYEQTYRVASHKGWMWVLDRGKIVTYDEQQRPRRMTGTLKDITPLVTAEERLKMLAASITNISDGVCIYDAQFNVVETNQSFSRITGYRRDDMIGRSLRFSLYSPDHLEQIKQIVQQQGTWHGELEDLRKDGTVYQMELTLDAIRDESKEISYYVATFSDITDRKNAERELRRLSNTDTLTGLPNRSYFQVSHSNLVRKRIMHALLLFDLDDFKKINDSLGHEVGDHLLMHVAERVGEVGRPQDTFYRLGGDEFVLMLEDTTDVRVITSAAKRILECLSQPFHISDHDIVVSSSIGIVVYPNDGQSSQELLQNADTAMYHAKNRGGATYQFFNESMNKNAVRRLQVENQLRHALRNNYLQVHYQPKVSLRTNKFVGLEALVRLEIPDVGVVSPAEFIPLAEETGLIIDVGERVLRQTCRDMREWVEAGAVQGRVAVNLSAKQFLQPDLAERIMVILQEEKLHPSYLELEITEGVVMDDPERAIEIMTELNNLGIHLALDDFGTGYSSLAYLKRFPIQTLKIDKAFIDDINGAERDRNMVASIVAMAHNLGLDVVAEGVVNLEQAATLSNLQCEFAQGFLFAEPLRSENFLAHISTTLATLKNSP</sequence>
<accession>A0A432Y534</accession>
<dbReference type="InterPro" id="IPR052155">
    <property type="entry name" value="Biofilm_reg_signaling"/>
</dbReference>
<dbReference type="CDD" id="cd01948">
    <property type="entry name" value="EAL"/>
    <property type="match status" value="1"/>
</dbReference>
<dbReference type="InterPro" id="IPR001633">
    <property type="entry name" value="EAL_dom"/>
</dbReference>
<evidence type="ECO:0000313" key="7">
    <source>
        <dbReference type="Proteomes" id="UP000287649"/>
    </source>
</evidence>
<feature type="domain" description="PAS" evidence="2">
    <location>
        <begin position="332"/>
        <end position="401"/>
    </location>
</feature>
<dbReference type="SUPFAM" id="SSF55785">
    <property type="entry name" value="PYP-like sensor domain (PAS domain)"/>
    <property type="match status" value="2"/>
</dbReference>
<evidence type="ECO:0008006" key="8">
    <source>
        <dbReference type="Google" id="ProtNLM"/>
    </source>
</evidence>
<dbReference type="SMART" id="SM00091">
    <property type="entry name" value="PAS"/>
    <property type="match status" value="2"/>
</dbReference>
<dbReference type="InterPro" id="IPR013783">
    <property type="entry name" value="Ig-like_fold"/>
</dbReference>
<dbReference type="Proteomes" id="UP000287649">
    <property type="component" value="Unassembled WGS sequence"/>
</dbReference>
<dbReference type="SMART" id="SM00052">
    <property type="entry name" value="EAL"/>
    <property type="match status" value="1"/>
</dbReference>
<dbReference type="PROSITE" id="PS50883">
    <property type="entry name" value="EAL"/>
    <property type="match status" value="1"/>
</dbReference>
<name>A0A432Y534_9GAMM</name>
<feature type="transmembrane region" description="Helical" evidence="1">
    <location>
        <begin position="177"/>
        <end position="198"/>
    </location>
</feature>
<dbReference type="SUPFAM" id="SSF141868">
    <property type="entry name" value="EAL domain-like"/>
    <property type="match status" value="1"/>
</dbReference>
<dbReference type="Gene3D" id="3.30.450.20">
    <property type="entry name" value="PAS domain"/>
    <property type="match status" value="2"/>
</dbReference>
<evidence type="ECO:0000259" key="2">
    <source>
        <dbReference type="PROSITE" id="PS50112"/>
    </source>
</evidence>
<evidence type="ECO:0000313" key="6">
    <source>
        <dbReference type="EMBL" id="RUO56074.1"/>
    </source>
</evidence>
<protein>
    <recommendedName>
        <fullName evidence="8">GGDEF domain-containing protein</fullName>
    </recommendedName>
</protein>
<evidence type="ECO:0000259" key="3">
    <source>
        <dbReference type="PROSITE" id="PS50113"/>
    </source>
</evidence>
<evidence type="ECO:0000259" key="4">
    <source>
        <dbReference type="PROSITE" id="PS50883"/>
    </source>
</evidence>
<comment type="caution">
    <text evidence="6">The sequence shown here is derived from an EMBL/GenBank/DDBJ whole genome shotgun (WGS) entry which is preliminary data.</text>
</comment>
<dbReference type="SUPFAM" id="SSF55073">
    <property type="entry name" value="Nucleotide cyclase"/>
    <property type="match status" value="1"/>
</dbReference>
<dbReference type="NCBIfam" id="TIGR00229">
    <property type="entry name" value="sensory_box"/>
    <property type="match status" value="1"/>
</dbReference>
<dbReference type="InterPro" id="IPR011123">
    <property type="entry name" value="Y_Y_Y"/>
</dbReference>
<dbReference type="InterPro" id="IPR043128">
    <property type="entry name" value="Rev_trsase/Diguanyl_cyclase"/>
</dbReference>
<proteinExistence type="predicted"/>
<dbReference type="OrthoDB" id="9804951at2"/>
<dbReference type="PROSITE" id="PS50113">
    <property type="entry name" value="PAC"/>
    <property type="match status" value="1"/>
</dbReference>
<dbReference type="CDD" id="cd01949">
    <property type="entry name" value="GGDEF"/>
    <property type="match status" value="1"/>
</dbReference>
<dbReference type="SMART" id="SM00086">
    <property type="entry name" value="PAC"/>
    <property type="match status" value="2"/>
</dbReference>
<dbReference type="PANTHER" id="PTHR44757:SF2">
    <property type="entry name" value="BIOFILM ARCHITECTURE MAINTENANCE PROTEIN MBAA"/>
    <property type="match status" value="1"/>
</dbReference>
<dbReference type="NCBIfam" id="TIGR00254">
    <property type="entry name" value="GGDEF"/>
    <property type="match status" value="1"/>
</dbReference>
<dbReference type="Gene3D" id="3.20.20.450">
    <property type="entry name" value="EAL domain"/>
    <property type="match status" value="1"/>
</dbReference>
<dbReference type="InterPro" id="IPR001610">
    <property type="entry name" value="PAC"/>
</dbReference>
<feature type="domain" description="GGDEF" evidence="5">
    <location>
        <begin position="485"/>
        <end position="618"/>
    </location>
</feature>
<dbReference type="InterPro" id="IPR035965">
    <property type="entry name" value="PAS-like_dom_sf"/>
</dbReference>
<reference evidence="7" key="1">
    <citation type="journal article" date="2018" name="Front. Microbiol.">
        <title>Genome-Based Analysis Reveals the Taxonomy and Diversity of the Family Idiomarinaceae.</title>
        <authorList>
            <person name="Liu Y."/>
            <person name="Lai Q."/>
            <person name="Shao Z."/>
        </authorList>
    </citation>
    <scope>NUCLEOTIDE SEQUENCE [LARGE SCALE GENOMIC DNA]</scope>
    <source>
        <strain evidence="7">PO-M2</strain>
    </source>
</reference>
<dbReference type="SMART" id="SM00267">
    <property type="entry name" value="GGDEF"/>
    <property type="match status" value="1"/>
</dbReference>
<dbReference type="InterPro" id="IPR000014">
    <property type="entry name" value="PAS"/>
</dbReference>
<dbReference type="InterPro" id="IPR013655">
    <property type="entry name" value="PAS_fold_3"/>
</dbReference>
<dbReference type="EMBL" id="PIPX01000001">
    <property type="protein sequence ID" value="RUO56074.1"/>
    <property type="molecule type" value="Genomic_DNA"/>
</dbReference>
<dbReference type="InterPro" id="IPR035919">
    <property type="entry name" value="EAL_sf"/>
</dbReference>
<dbReference type="Gene3D" id="2.60.40.10">
    <property type="entry name" value="Immunoglobulins"/>
    <property type="match status" value="1"/>
</dbReference>
<evidence type="ECO:0000256" key="1">
    <source>
        <dbReference type="SAM" id="Phobius"/>
    </source>
</evidence>
<dbReference type="Pfam" id="PF00563">
    <property type="entry name" value="EAL"/>
    <property type="match status" value="1"/>
</dbReference>
<keyword evidence="7" id="KW-1185">Reference proteome</keyword>
<dbReference type="Pfam" id="PF00990">
    <property type="entry name" value="GGDEF"/>
    <property type="match status" value="1"/>
</dbReference>
<dbReference type="PROSITE" id="PS50112">
    <property type="entry name" value="PAS"/>
    <property type="match status" value="1"/>
</dbReference>
<evidence type="ECO:0000259" key="5">
    <source>
        <dbReference type="PROSITE" id="PS50887"/>
    </source>
</evidence>
<dbReference type="Pfam" id="PF07495">
    <property type="entry name" value="Y_Y_Y"/>
    <property type="match status" value="1"/>
</dbReference>